<organism evidence="2 3">
    <name type="scientific">Planktothrix agardhii CCAP 1459/11A</name>
    <dbReference type="NCBI Taxonomy" id="282420"/>
    <lineage>
        <taxon>Bacteria</taxon>
        <taxon>Bacillati</taxon>
        <taxon>Cyanobacteriota</taxon>
        <taxon>Cyanophyceae</taxon>
        <taxon>Oscillatoriophycideae</taxon>
        <taxon>Oscillatoriales</taxon>
        <taxon>Microcoleaceae</taxon>
        <taxon>Planktothrix</taxon>
    </lineage>
</organism>
<dbReference type="EMBL" id="BJCD01000030">
    <property type="protein sequence ID" value="GDZ92858.1"/>
    <property type="molecule type" value="Genomic_DNA"/>
</dbReference>
<keyword evidence="1" id="KW-0732">Signal</keyword>
<dbReference type="Proteomes" id="UP000299794">
    <property type="component" value="Unassembled WGS sequence"/>
</dbReference>
<accession>A0A4P5ZA47</accession>
<protein>
    <submittedName>
        <fullName evidence="2">Uncharacterized protein</fullName>
    </submittedName>
</protein>
<evidence type="ECO:0000313" key="2">
    <source>
        <dbReference type="EMBL" id="GDZ92858.1"/>
    </source>
</evidence>
<dbReference type="AlphaFoldDB" id="A0A4P5ZA47"/>
<name>A0A4P5ZA47_PLAAG</name>
<proteinExistence type="predicted"/>
<sequence>MLKFVMAALVALEIVLLSSWVIPPANATSPNSEVYIWDYASVGNSQMVCKKVVFHVENRLLPPGVEVQPARIDSRIVNDVDCSHLTKPILK</sequence>
<feature type="signal peptide" evidence="1">
    <location>
        <begin position="1"/>
        <end position="27"/>
    </location>
</feature>
<dbReference type="RefSeq" id="WP_026789195.1">
    <property type="nucleotide sequence ID" value="NZ_BJCD01000030.1"/>
</dbReference>
<evidence type="ECO:0000313" key="3">
    <source>
        <dbReference type="Proteomes" id="UP000299794"/>
    </source>
</evidence>
<evidence type="ECO:0000256" key="1">
    <source>
        <dbReference type="SAM" id="SignalP"/>
    </source>
</evidence>
<reference evidence="3" key="1">
    <citation type="submission" date="2019-02" db="EMBL/GenBank/DDBJ databases">
        <title>Draft genome sequence of Planktothrix agardhii NIES-905.</title>
        <authorList>
            <person name="Yamaguchi H."/>
            <person name="Suzuki S."/>
            <person name="Kawachi M."/>
        </authorList>
    </citation>
    <scope>NUCLEOTIDE SEQUENCE [LARGE SCALE GENOMIC DNA]</scope>
    <source>
        <strain evidence="3">CCAP 1459/11A</strain>
    </source>
</reference>
<gene>
    <name evidence="2" type="ORF">PA905_05550</name>
</gene>
<comment type="caution">
    <text evidence="2">The sequence shown here is derived from an EMBL/GenBank/DDBJ whole genome shotgun (WGS) entry which is preliminary data.</text>
</comment>
<feature type="chain" id="PRO_5020821775" evidence="1">
    <location>
        <begin position="28"/>
        <end position="91"/>
    </location>
</feature>